<evidence type="ECO:0000256" key="4">
    <source>
        <dbReference type="ARBA" id="ARBA00020268"/>
    </source>
</evidence>
<feature type="transmembrane region" description="Helical" evidence="13">
    <location>
        <begin position="314"/>
        <end position="333"/>
    </location>
</feature>
<feature type="transmembrane region" description="Helical" evidence="13">
    <location>
        <begin position="414"/>
        <end position="434"/>
    </location>
</feature>
<feature type="transmembrane region" description="Helical" evidence="13">
    <location>
        <begin position="50"/>
        <end position="71"/>
    </location>
</feature>
<keyword evidence="8 13" id="KW-0812">Transmembrane</keyword>
<dbReference type="GO" id="GO:0005886">
    <property type="term" value="C:plasma membrane"/>
    <property type="evidence" value="ECO:0007669"/>
    <property type="project" value="UniProtKB-SubCell"/>
</dbReference>
<feature type="transmembrane region" description="Helical" evidence="13">
    <location>
        <begin position="281"/>
        <end position="302"/>
    </location>
</feature>
<feature type="transmembrane region" description="Helical" evidence="13">
    <location>
        <begin position="353"/>
        <end position="378"/>
    </location>
</feature>
<evidence type="ECO:0000256" key="5">
    <source>
        <dbReference type="ARBA" id="ARBA00022448"/>
    </source>
</evidence>
<evidence type="ECO:0000256" key="2">
    <source>
        <dbReference type="ARBA" id="ARBA00004651"/>
    </source>
</evidence>
<dbReference type="InterPro" id="IPR050222">
    <property type="entry name" value="MATE_MdtK"/>
</dbReference>
<evidence type="ECO:0000313" key="15">
    <source>
        <dbReference type="Proteomes" id="UP000602260"/>
    </source>
</evidence>
<evidence type="ECO:0000256" key="9">
    <source>
        <dbReference type="ARBA" id="ARBA00022989"/>
    </source>
</evidence>
<keyword evidence="6" id="KW-0050">Antiport</keyword>
<dbReference type="InterPro" id="IPR002528">
    <property type="entry name" value="MATE_fam"/>
</dbReference>
<evidence type="ECO:0000256" key="11">
    <source>
        <dbReference type="ARBA" id="ARBA00023136"/>
    </source>
</evidence>
<keyword evidence="7" id="KW-1003">Cell membrane</keyword>
<gene>
    <name evidence="14" type="ORF">H8S55_01220</name>
</gene>
<sequence length="451" mass="48846">MGIMPVNRLLLNMAVPMIVSMLVQALYNVVDSVFVAKLSEDALNAVSLAFPVQNLMISVGVGTGVGINALLSRSLGQKEQDKVDRTAMNGLLLAAISCLVFMLFGLTCGRRFYAIQTDIQTIISYGGDYLTICCGMCFGVFAQITLERILQATGRTFYTMITQATGAIINIILDPILIFGLFGFPRMEVAGAALATVIGQICGALLALMFNLRKNTDVHFQLKNLRPSAPIIGGIYSVGVPSIAMQSIGSVMVFGMNQILIAFTATATAVFGVYFKLQSFIFMPVFGLNNGMVPIIAYNYGARKPERIVKTIKLSVMYAVGIMLLGLLAFQLIPDVFLKMFMAEDSGSDMLTIGVPALRIISISFLLAGFSVVCSSVFQALGHGVLSLAVSVIRQLVVLLPVAFVLSRVRGLDAVWWAFPIAELFAVTLSALFLRRVFRREVEPLKKLTAL</sequence>
<dbReference type="CDD" id="cd13144">
    <property type="entry name" value="MATE_like_4"/>
    <property type="match status" value="1"/>
</dbReference>
<feature type="transmembrane region" description="Helical" evidence="13">
    <location>
        <begin position="385"/>
        <end position="408"/>
    </location>
</feature>
<dbReference type="PIRSF" id="PIRSF006603">
    <property type="entry name" value="DinF"/>
    <property type="match status" value="1"/>
</dbReference>
<evidence type="ECO:0000256" key="8">
    <source>
        <dbReference type="ARBA" id="ARBA00022692"/>
    </source>
</evidence>
<keyword evidence="11 13" id="KW-0472">Membrane</keyword>
<feature type="transmembrane region" description="Helical" evidence="13">
    <location>
        <begin position="9"/>
        <end position="30"/>
    </location>
</feature>
<protein>
    <recommendedName>
        <fullName evidence="4">Probable multidrug resistance protein NorM</fullName>
    </recommendedName>
    <alternativeName>
        <fullName evidence="12">Multidrug-efflux transporter</fullName>
    </alternativeName>
</protein>
<dbReference type="EMBL" id="JACOPN010000001">
    <property type="protein sequence ID" value="MBC5715959.1"/>
    <property type="molecule type" value="Genomic_DNA"/>
</dbReference>
<feature type="transmembrane region" description="Helical" evidence="13">
    <location>
        <begin position="158"/>
        <end position="184"/>
    </location>
</feature>
<reference evidence="14" key="1">
    <citation type="submission" date="2020-08" db="EMBL/GenBank/DDBJ databases">
        <title>Genome public.</title>
        <authorList>
            <person name="Liu C."/>
            <person name="Sun Q."/>
        </authorList>
    </citation>
    <scope>NUCLEOTIDE SEQUENCE</scope>
    <source>
        <strain evidence="14">BX5</strain>
    </source>
</reference>
<keyword evidence="15" id="KW-1185">Reference proteome</keyword>
<proteinExistence type="inferred from homology"/>
<evidence type="ECO:0000313" key="14">
    <source>
        <dbReference type="EMBL" id="MBC5715959.1"/>
    </source>
</evidence>
<comment type="subcellular location">
    <subcellularLocation>
        <location evidence="2">Cell membrane</location>
        <topology evidence="2">Multi-pass membrane protein</topology>
    </subcellularLocation>
</comment>
<evidence type="ECO:0000256" key="6">
    <source>
        <dbReference type="ARBA" id="ARBA00022449"/>
    </source>
</evidence>
<dbReference type="Pfam" id="PF01554">
    <property type="entry name" value="MatE"/>
    <property type="match status" value="2"/>
</dbReference>
<dbReference type="AlphaFoldDB" id="A0A8J6J1L9"/>
<feature type="transmembrane region" description="Helical" evidence="13">
    <location>
        <begin position="91"/>
        <end position="113"/>
    </location>
</feature>
<comment type="similarity">
    <text evidence="3">Belongs to the multi antimicrobial extrusion (MATE) (TC 2.A.66.1) family.</text>
</comment>
<accession>A0A8J6J1L9</accession>
<evidence type="ECO:0000256" key="3">
    <source>
        <dbReference type="ARBA" id="ARBA00010199"/>
    </source>
</evidence>
<dbReference type="InterPro" id="IPR048279">
    <property type="entry name" value="MdtK-like"/>
</dbReference>
<evidence type="ECO:0000256" key="12">
    <source>
        <dbReference type="ARBA" id="ARBA00031636"/>
    </source>
</evidence>
<dbReference type="PANTHER" id="PTHR43298:SF2">
    <property type="entry name" value="FMN_FAD EXPORTER YEEO-RELATED"/>
    <property type="match status" value="1"/>
</dbReference>
<organism evidence="14 15">
    <name type="scientific">Flintibacter faecis</name>
    <dbReference type="NCBI Taxonomy" id="2763047"/>
    <lineage>
        <taxon>Bacteria</taxon>
        <taxon>Bacillati</taxon>
        <taxon>Bacillota</taxon>
        <taxon>Clostridia</taxon>
        <taxon>Eubacteriales</taxon>
        <taxon>Flintibacter</taxon>
    </lineage>
</organism>
<dbReference type="PANTHER" id="PTHR43298">
    <property type="entry name" value="MULTIDRUG RESISTANCE PROTEIN NORM-RELATED"/>
    <property type="match status" value="1"/>
</dbReference>
<comment type="caution">
    <text evidence="14">The sequence shown here is derived from an EMBL/GenBank/DDBJ whole genome shotgun (WGS) entry which is preliminary data.</text>
</comment>
<comment type="function">
    <text evidence="1">Multidrug efflux pump.</text>
</comment>
<name>A0A8J6J1L9_9FIRM</name>
<keyword evidence="10" id="KW-0406">Ion transport</keyword>
<dbReference type="GO" id="GO:0042910">
    <property type="term" value="F:xenobiotic transmembrane transporter activity"/>
    <property type="evidence" value="ECO:0007669"/>
    <property type="project" value="InterPro"/>
</dbReference>
<evidence type="ECO:0000256" key="10">
    <source>
        <dbReference type="ARBA" id="ARBA00023065"/>
    </source>
</evidence>
<dbReference type="GO" id="GO:0006811">
    <property type="term" value="P:monoatomic ion transport"/>
    <property type="evidence" value="ECO:0007669"/>
    <property type="project" value="UniProtKB-KW"/>
</dbReference>
<feature type="transmembrane region" description="Helical" evidence="13">
    <location>
        <begin position="125"/>
        <end position="146"/>
    </location>
</feature>
<dbReference type="NCBIfam" id="TIGR00797">
    <property type="entry name" value="matE"/>
    <property type="match status" value="1"/>
</dbReference>
<dbReference type="GO" id="GO:0015297">
    <property type="term" value="F:antiporter activity"/>
    <property type="evidence" value="ECO:0007669"/>
    <property type="project" value="UniProtKB-KW"/>
</dbReference>
<evidence type="ECO:0000256" key="7">
    <source>
        <dbReference type="ARBA" id="ARBA00022475"/>
    </source>
</evidence>
<evidence type="ECO:0000256" key="13">
    <source>
        <dbReference type="SAM" id="Phobius"/>
    </source>
</evidence>
<keyword evidence="9 13" id="KW-1133">Transmembrane helix</keyword>
<dbReference type="Proteomes" id="UP000602260">
    <property type="component" value="Unassembled WGS sequence"/>
</dbReference>
<evidence type="ECO:0000256" key="1">
    <source>
        <dbReference type="ARBA" id="ARBA00003408"/>
    </source>
</evidence>
<feature type="transmembrane region" description="Helical" evidence="13">
    <location>
        <begin position="190"/>
        <end position="212"/>
    </location>
</feature>
<keyword evidence="5" id="KW-0813">Transport</keyword>
<feature type="transmembrane region" description="Helical" evidence="13">
    <location>
        <begin position="251"/>
        <end position="275"/>
    </location>
</feature>